<keyword evidence="2 5" id="KW-0238">DNA-binding</keyword>
<keyword evidence="3" id="KW-0804">Transcription</keyword>
<accession>A0ABR6L959</accession>
<dbReference type="RefSeq" id="WP_183264508.1">
    <property type="nucleotide sequence ID" value="NZ_BAAAVZ010000021.1"/>
</dbReference>
<dbReference type="PANTHER" id="PTHR33204:SF18">
    <property type="entry name" value="TRANSCRIPTIONAL REGULATORY PROTEIN"/>
    <property type="match status" value="1"/>
</dbReference>
<evidence type="ECO:0000313" key="5">
    <source>
        <dbReference type="EMBL" id="MBB4653128.1"/>
    </source>
</evidence>
<dbReference type="PROSITE" id="PS51118">
    <property type="entry name" value="HTH_HXLR"/>
    <property type="match status" value="1"/>
</dbReference>
<evidence type="ECO:0000259" key="4">
    <source>
        <dbReference type="PROSITE" id="PS51118"/>
    </source>
</evidence>
<comment type="caution">
    <text evidence="5">The sequence shown here is derived from an EMBL/GenBank/DDBJ whole genome shotgun (WGS) entry which is preliminary data.</text>
</comment>
<dbReference type="SUPFAM" id="SSF46785">
    <property type="entry name" value="Winged helix' DNA-binding domain"/>
    <property type="match status" value="1"/>
</dbReference>
<gene>
    <name evidence="5" type="ORF">GGQ99_004913</name>
</gene>
<reference evidence="5 6" key="1">
    <citation type="submission" date="2020-08" db="EMBL/GenBank/DDBJ databases">
        <title>Genomic Encyclopedia of Type Strains, Phase IV (KMG-IV): sequencing the most valuable type-strain genomes for metagenomic binning, comparative biology and taxonomic classification.</title>
        <authorList>
            <person name="Goeker M."/>
        </authorList>
    </citation>
    <scope>NUCLEOTIDE SEQUENCE [LARGE SCALE GENOMIC DNA]</scope>
    <source>
        <strain evidence="5 6">DSM 7050</strain>
    </source>
</reference>
<evidence type="ECO:0000256" key="2">
    <source>
        <dbReference type="ARBA" id="ARBA00023125"/>
    </source>
</evidence>
<dbReference type="Gene3D" id="1.10.10.10">
    <property type="entry name" value="Winged helix-like DNA-binding domain superfamily/Winged helix DNA-binding domain"/>
    <property type="match status" value="1"/>
</dbReference>
<protein>
    <submittedName>
        <fullName evidence="5">DNA-binding HxlR family transcriptional regulator</fullName>
    </submittedName>
</protein>
<organism evidence="5 6">
    <name type="scientific">Aminobacter niigataensis</name>
    <dbReference type="NCBI Taxonomy" id="83265"/>
    <lineage>
        <taxon>Bacteria</taxon>
        <taxon>Pseudomonadati</taxon>
        <taxon>Pseudomonadota</taxon>
        <taxon>Alphaproteobacteria</taxon>
        <taxon>Hyphomicrobiales</taxon>
        <taxon>Phyllobacteriaceae</taxon>
        <taxon>Aminobacter</taxon>
    </lineage>
</organism>
<dbReference type="InterPro" id="IPR002577">
    <property type="entry name" value="HTH_HxlR"/>
</dbReference>
<feature type="domain" description="HTH hxlR-type" evidence="4">
    <location>
        <begin position="9"/>
        <end position="109"/>
    </location>
</feature>
<dbReference type="Proteomes" id="UP000539538">
    <property type="component" value="Unassembled WGS sequence"/>
</dbReference>
<dbReference type="EMBL" id="JACHOT010000010">
    <property type="protein sequence ID" value="MBB4653128.1"/>
    <property type="molecule type" value="Genomic_DNA"/>
</dbReference>
<dbReference type="PANTHER" id="PTHR33204">
    <property type="entry name" value="TRANSCRIPTIONAL REGULATOR, MARR FAMILY"/>
    <property type="match status" value="1"/>
</dbReference>
<dbReference type="InterPro" id="IPR036390">
    <property type="entry name" value="WH_DNA-bd_sf"/>
</dbReference>
<dbReference type="InterPro" id="IPR036388">
    <property type="entry name" value="WH-like_DNA-bd_sf"/>
</dbReference>
<keyword evidence="6" id="KW-1185">Reference proteome</keyword>
<dbReference type="Pfam" id="PF01638">
    <property type="entry name" value="HxlR"/>
    <property type="match status" value="1"/>
</dbReference>
<dbReference type="GO" id="GO:0003677">
    <property type="term" value="F:DNA binding"/>
    <property type="evidence" value="ECO:0007669"/>
    <property type="project" value="UniProtKB-KW"/>
</dbReference>
<proteinExistence type="predicted"/>
<name>A0ABR6L959_9HYPH</name>
<evidence type="ECO:0000313" key="6">
    <source>
        <dbReference type="Proteomes" id="UP000539538"/>
    </source>
</evidence>
<keyword evidence="1" id="KW-0805">Transcription regulation</keyword>
<evidence type="ECO:0000256" key="3">
    <source>
        <dbReference type="ARBA" id="ARBA00023163"/>
    </source>
</evidence>
<evidence type="ECO:0000256" key="1">
    <source>
        <dbReference type="ARBA" id="ARBA00023015"/>
    </source>
</evidence>
<sequence>MNQHQRSGCPINLTLEVVGDKWSLIVLRDMMFGNRRHFRELLTNSEEGIASNILADRLKRLVEDGLITKADDPSHKQKAIYSLTEMAIELLPVFAHIGAWGRKWLPVSEELSIRAELLETGGPEMWQRFMEELRASHLGEPLSETAKQRLPVREQLQAAYLEVVARNAAAG</sequence>